<evidence type="ECO:0000259" key="9">
    <source>
        <dbReference type="Pfam" id="PF01850"/>
    </source>
</evidence>
<comment type="similarity">
    <text evidence="7 8">Belongs to the PINc/VapC protein family.</text>
</comment>
<comment type="function">
    <text evidence="8">Toxic component of a toxin-antitoxin (TA) system. An RNase.</text>
</comment>
<evidence type="ECO:0000256" key="3">
    <source>
        <dbReference type="ARBA" id="ARBA00022722"/>
    </source>
</evidence>
<keyword evidence="11" id="KW-1185">Reference proteome</keyword>
<dbReference type="InterPro" id="IPR002716">
    <property type="entry name" value="PIN_dom"/>
</dbReference>
<evidence type="ECO:0000256" key="6">
    <source>
        <dbReference type="ARBA" id="ARBA00022842"/>
    </source>
</evidence>
<sequence>MTFLVDTNVISEIRRKEPDQHVTTWLRGLRTEQIFLSVLTVGELRTGILRLGRRDSARARALDDWVSGLEQTYADRILPVTHAVAVRWAAINAARPLPGVDSLIAATAIEHGLTVATRNEKDFSATGAAVFNPFA</sequence>
<keyword evidence="6 8" id="KW-0460">Magnesium</keyword>
<evidence type="ECO:0000313" key="11">
    <source>
        <dbReference type="Proteomes" id="UP001165405"/>
    </source>
</evidence>
<gene>
    <name evidence="8" type="primary">vapC</name>
    <name evidence="10" type="ORF">L1785_10705</name>
</gene>
<name>A0AA41QE35_9MICO</name>
<organism evidence="10 11">
    <name type="scientific">Antribacter soli</name>
    <dbReference type="NCBI Taxonomy" id="2910976"/>
    <lineage>
        <taxon>Bacteria</taxon>
        <taxon>Bacillati</taxon>
        <taxon>Actinomycetota</taxon>
        <taxon>Actinomycetes</taxon>
        <taxon>Micrococcales</taxon>
        <taxon>Promicromonosporaceae</taxon>
        <taxon>Antribacter</taxon>
    </lineage>
</organism>
<dbReference type="HAMAP" id="MF_00265">
    <property type="entry name" value="VapC_Nob1"/>
    <property type="match status" value="1"/>
</dbReference>
<dbReference type="RefSeq" id="WP_236089246.1">
    <property type="nucleotide sequence ID" value="NZ_JAKGSG010000029.1"/>
</dbReference>
<feature type="binding site" evidence="8">
    <location>
        <position position="101"/>
    </location>
    <ligand>
        <name>Mg(2+)</name>
        <dbReference type="ChEBI" id="CHEBI:18420"/>
    </ligand>
</feature>
<evidence type="ECO:0000313" key="10">
    <source>
        <dbReference type="EMBL" id="MCF4121451.1"/>
    </source>
</evidence>
<dbReference type="GO" id="GO:0004540">
    <property type="term" value="F:RNA nuclease activity"/>
    <property type="evidence" value="ECO:0007669"/>
    <property type="project" value="InterPro"/>
</dbReference>
<dbReference type="InterPro" id="IPR050556">
    <property type="entry name" value="Type_II_TA_system_RNase"/>
</dbReference>
<dbReference type="Gene3D" id="3.40.50.1010">
    <property type="entry name" value="5'-nuclease"/>
    <property type="match status" value="1"/>
</dbReference>
<dbReference type="GO" id="GO:0016787">
    <property type="term" value="F:hydrolase activity"/>
    <property type="evidence" value="ECO:0007669"/>
    <property type="project" value="UniProtKB-KW"/>
</dbReference>
<accession>A0AA41QE35</accession>
<dbReference type="CDD" id="cd18746">
    <property type="entry name" value="PIN_VapC4-5_FitB-like"/>
    <property type="match status" value="1"/>
</dbReference>
<keyword evidence="2 8" id="KW-1277">Toxin-antitoxin system</keyword>
<dbReference type="InterPro" id="IPR029060">
    <property type="entry name" value="PIN-like_dom_sf"/>
</dbReference>
<dbReference type="GO" id="GO:0000287">
    <property type="term" value="F:magnesium ion binding"/>
    <property type="evidence" value="ECO:0007669"/>
    <property type="project" value="UniProtKB-UniRule"/>
</dbReference>
<dbReference type="PANTHER" id="PTHR33653:SF1">
    <property type="entry name" value="RIBONUCLEASE VAPC2"/>
    <property type="match status" value="1"/>
</dbReference>
<keyword evidence="3 8" id="KW-0540">Nuclease</keyword>
<feature type="domain" description="PIN" evidence="9">
    <location>
        <begin position="4"/>
        <end position="126"/>
    </location>
</feature>
<dbReference type="AlphaFoldDB" id="A0AA41QE35"/>
<dbReference type="Proteomes" id="UP001165405">
    <property type="component" value="Unassembled WGS sequence"/>
</dbReference>
<evidence type="ECO:0000256" key="2">
    <source>
        <dbReference type="ARBA" id="ARBA00022649"/>
    </source>
</evidence>
<dbReference type="PANTHER" id="PTHR33653">
    <property type="entry name" value="RIBONUCLEASE VAPC2"/>
    <property type="match status" value="1"/>
</dbReference>
<dbReference type="SUPFAM" id="SSF88723">
    <property type="entry name" value="PIN domain-like"/>
    <property type="match status" value="1"/>
</dbReference>
<reference evidence="10" key="1">
    <citation type="submission" date="2022-01" db="EMBL/GenBank/DDBJ databases">
        <title>Antribacter sp. nov., isolated from Guizhou of China.</title>
        <authorList>
            <person name="Chengliang C."/>
            <person name="Ya Z."/>
        </authorList>
    </citation>
    <scope>NUCLEOTIDE SEQUENCE</scope>
    <source>
        <strain evidence="10">KLBMP 9083</strain>
    </source>
</reference>
<dbReference type="EMBL" id="JAKGSG010000029">
    <property type="protein sequence ID" value="MCF4121451.1"/>
    <property type="molecule type" value="Genomic_DNA"/>
</dbReference>
<dbReference type="Pfam" id="PF01850">
    <property type="entry name" value="PIN"/>
    <property type="match status" value="1"/>
</dbReference>
<comment type="cofactor">
    <cofactor evidence="1 8">
        <name>Mg(2+)</name>
        <dbReference type="ChEBI" id="CHEBI:18420"/>
    </cofactor>
</comment>
<evidence type="ECO:0000256" key="7">
    <source>
        <dbReference type="ARBA" id="ARBA00038093"/>
    </source>
</evidence>
<dbReference type="EC" id="3.1.-.-" evidence="8"/>
<proteinExistence type="inferred from homology"/>
<keyword evidence="5 8" id="KW-0378">Hydrolase</keyword>
<feature type="binding site" evidence="8">
    <location>
        <position position="6"/>
    </location>
    <ligand>
        <name>Mg(2+)</name>
        <dbReference type="ChEBI" id="CHEBI:18420"/>
    </ligand>
</feature>
<evidence type="ECO:0000256" key="8">
    <source>
        <dbReference type="HAMAP-Rule" id="MF_00265"/>
    </source>
</evidence>
<protein>
    <recommendedName>
        <fullName evidence="8">Ribonuclease VapC</fullName>
        <shortName evidence="8">RNase VapC</shortName>
        <ecNumber evidence="8">3.1.-.-</ecNumber>
    </recommendedName>
    <alternativeName>
        <fullName evidence="8">Toxin VapC</fullName>
    </alternativeName>
</protein>
<evidence type="ECO:0000256" key="1">
    <source>
        <dbReference type="ARBA" id="ARBA00001946"/>
    </source>
</evidence>
<evidence type="ECO:0000256" key="5">
    <source>
        <dbReference type="ARBA" id="ARBA00022801"/>
    </source>
</evidence>
<evidence type="ECO:0000256" key="4">
    <source>
        <dbReference type="ARBA" id="ARBA00022723"/>
    </source>
</evidence>
<keyword evidence="4 8" id="KW-0479">Metal-binding</keyword>
<dbReference type="InterPro" id="IPR022907">
    <property type="entry name" value="VapC_family"/>
</dbReference>
<keyword evidence="8" id="KW-0800">Toxin</keyword>
<dbReference type="GO" id="GO:0090729">
    <property type="term" value="F:toxin activity"/>
    <property type="evidence" value="ECO:0007669"/>
    <property type="project" value="UniProtKB-KW"/>
</dbReference>
<comment type="caution">
    <text evidence="10">The sequence shown here is derived from an EMBL/GenBank/DDBJ whole genome shotgun (WGS) entry which is preliminary data.</text>
</comment>